<comment type="caution">
    <text evidence="1">The sequence shown here is derived from an EMBL/GenBank/DDBJ whole genome shotgun (WGS) entry which is preliminary data.</text>
</comment>
<evidence type="ECO:0000313" key="1">
    <source>
        <dbReference type="EMBL" id="KAJ3053986.1"/>
    </source>
</evidence>
<organism evidence="1 2">
    <name type="scientific">Rhizophlyctis rosea</name>
    <dbReference type="NCBI Taxonomy" id="64517"/>
    <lineage>
        <taxon>Eukaryota</taxon>
        <taxon>Fungi</taxon>
        <taxon>Fungi incertae sedis</taxon>
        <taxon>Chytridiomycota</taxon>
        <taxon>Chytridiomycota incertae sedis</taxon>
        <taxon>Chytridiomycetes</taxon>
        <taxon>Rhizophlyctidales</taxon>
        <taxon>Rhizophlyctidaceae</taxon>
        <taxon>Rhizophlyctis</taxon>
    </lineage>
</organism>
<proteinExistence type="predicted"/>
<name>A0AAD5SF94_9FUNG</name>
<reference evidence="1" key="1">
    <citation type="submission" date="2020-05" db="EMBL/GenBank/DDBJ databases">
        <title>Phylogenomic resolution of chytrid fungi.</title>
        <authorList>
            <person name="Stajich J.E."/>
            <person name="Amses K."/>
            <person name="Simmons R."/>
            <person name="Seto K."/>
            <person name="Myers J."/>
            <person name="Bonds A."/>
            <person name="Quandt C.A."/>
            <person name="Barry K."/>
            <person name="Liu P."/>
            <person name="Grigoriev I."/>
            <person name="Longcore J.E."/>
            <person name="James T.Y."/>
        </authorList>
    </citation>
    <scope>NUCLEOTIDE SEQUENCE</scope>
    <source>
        <strain evidence="1">JEL0318</strain>
    </source>
</reference>
<gene>
    <name evidence="1" type="ORF">HK097_002907</name>
</gene>
<dbReference type="Proteomes" id="UP001212841">
    <property type="component" value="Unassembled WGS sequence"/>
</dbReference>
<sequence length="88" mass="9867">MSYPYPQTSTTTTKYKKLFRPSKYILSDDIEILTARRELLRKALETPKAHDVQLKAIEEYLPSLFAAAKVVAKDGRRESIGGVPGKGL</sequence>
<dbReference type="EMBL" id="JADGJD010000166">
    <property type="protein sequence ID" value="KAJ3053986.1"/>
    <property type="molecule type" value="Genomic_DNA"/>
</dbReference>
<evidence type="ECO:0000313" key="2">
    <source>
        <dbReference type="Proteomes" id="UP001212841"/>
    </source>
</evidence>
<keyword evidence="2" id="KW-1185">Reference proteome</keyword>
<protein>
    <submittedName>
        <fullName evidence="1">Uncharacterized protein</fullName>
    </submittedName>
</protein>
<dbReference type="AlphaFoldDB" id="A0AAD5SF94"/>
<accession>A0AAD5SF94</accession>